<evidence type="ECO:0000313" key="2">
    <source>
        <dbReference type="EMBL" id="RJL24252.1"/>
    </source>
</evidence>
<dbReference type="InterPro" id="IPR001387">
    <property type="entry name" value="Cro/C1-type_HTH"/>
</dbReference>
<dbReference type="RefSeq" id="WP_119930107.1">
    <property type="nucleotide sequence ID" value="NZ_QZEY01000016.1"/>
</dbReference>
<dbReference type="Proteomes" id="UP000265768">
    <property type="component" value="Unassembled WGS sequence"/>
</dbReference>
<dbReference type="SUPFAM" id="SSF47413">
    <property type="entry name" value="lambda repressor-like DNA-binding domains"/>
    <property type="match status" value="1"/>
</dbReference>
<dbReference type="AlphaFoldDB" id="A0A3A4AXW9"/>
<dbReference type="Pfam" id="PF19054">
    <property type="entry name" value="DUF5753"/>
    <property type="match status" value="1"/>
</dbReference>
<evidence type="ECO:0000313" key="3">
    <source>
        <dbReference type="Proteomes" id="UP000265768"/>
    </source>
</evidence>
<accession>A0A3A4AXW9</accession>
<comment type="caution">
    <text evidence="2">The sequence shown here is derived from an EMBL/GenBank/DDBJ whole genome shotgun (WGS) entry which is preliminary data.</text>
</comment>
<protein>
    <submittedName>
        <fullName evidence="2">XRE family transcriptional regulator</fullName>
    </submittedName>
</protein>
<evidence type="ECO:0000259" key="1">
    <source>
        <dbReference type="PROSITE" id="PS50943"/>
    </source>
</evidence>
<dbReference type="PROSITE" id="PS50943">
    <property type="entry name" value="HTH_CROC1"/>
    <property type="match status" value="1"/>
</dbReference>
<dbReference type="Gene3D" id="1.10.260.40">
    <property type="entry name" value="lambda repressor-like DNA-binding domains"/>
    <property type="match status" value="1"/>
</dbReference>
<dbReference type="CDD" id="cd00093">
    <property type="entry name" value="HTH_XRE"/>
    <property type="match status" value="1"/>
</dbReference>
<dbReference type="SMART" id="SM00530">
    <property type="entry name" value="HTH_XRE"/>
    <property type="match status" value="1"/>
</dbReference>
<dbReference type="GO" id="GO:0003677">
    <property type="term" value="F:DNA binding"/>
    <property type="evidence" value="ECO:0007669"/>
    <property type="project" value="InterPro"/>
</dbReference>
<dbReference type="InterPro" id="IPR043917">
    <property type="entry name" value="DUF5753"/>
</dbReference>
<name>A0A3A4AXW9_9ACTN</name>
<organism evidence="2 3">
    <name type="scientific">Bailinhaonella thermotolerans</name>
    <dbReference type="NCBI Taxonomy" id="1070861"/>
    <lineage>
        <taxon>Bacteria</taxon>
        <taxon>Bacillati</taxon>
        <taxon>Actinomycetota</taxon>
        <taxon>Actinomycetes</taxon>
        <taxon>Streptosporangiales</taxon>
        <taxon>Streptosporangiaceae</taxon>
        <taxon>Bailinhaonella</taxon>
    </lineage>
</organism>
<gene>
    <name evidence="2" type="ORF">D5H75_30105</name>
</gene>
<feature type="domain" description="HTH cro/C1-type" evidence="1">
    <location>
        <begin position="18"/>
        <end position="74"/>
    </location>
</feature>
<dbReference type="EMBL" id="QZEY01000016">
    <property type="protein sequence ID" value="RJL24252.1"/>
    <property type="molecule type" value="Genomic_DNA"/>
</dbReference>
<sequence length="288" mass="33086">MADQASPTVRRRRLAAELRRLREQAGHTVHDVANVAGLNLSASKVSRIENARTAPKLEDVEGLLRLYGVGEGEREILLRLAREAGQRGWWETYSDVLLPEYATFIGLEVEARSARNWEPVVVPGLLQTEDYARHVIRGWQSVMPFPPAQVERRIELRMKRQEVINRRDRPLVLSVVMDESTLLRRFGDASIMRKQLHHLVESAQRPNITLRILPLNGQHPFVGPAFVLFDFPVEKDHDIAYIEHLSSAIYVEQDSEVYEYSRSFERLAAESLSEEESLLVIEQRARSF</sequence>
<proteinExistence type="predicted"/>
<reference evidence="2 3" key="1">
    <citation type="submission" date="2018-09" db="EMBL/GenBank/DDBJ databases">
        <title>YIM 75507 draft genome.</title>
        <authorList>
            <person name="Tang S."/>
            <person name="Feng Y."/>
        </authorList>
    </citation>
    <scope>NUCLEOTIDE SEQUENCE [LARGE SCALE GENOMIC DNA]</scope>
    <source>
        <strain evidence="2 3">YIM 75507</strain>
    </source>
</reference>
<dbReference type="OrthoDB" id="5177725at2"/>
<dbReference type="Pfam" id="PF13560">
    <property type="entry name" value="HTH_31"/>
    <property type="match status" value="1"/>
</dbReference>
<dbReference type="InterPro" id="IPR010982">
    <property type="entry name" value="Lambda_DNA-bd_dom_sf"/>
</dbReference>
<keyword evidence="3" id="KW-1185">Reference proteome</keyword>